<evidence type="ECO:0000259" key="6">
    <source>
        <dbReference type="PROSITE" id="PS50977"/>
    </source>
</evidence>
<gene>
    <name evidence="7" type="primary">mftR</name>
    <name evidence="7" type="ORF">CFN78_19310</name>
</gene>
<dbReference type="PANTHER" id="PTHR30055">
    <property type="entry name" value="HTH-TYPE TRANSCRIPTIONAL REGULATOR RUTR"/>
    <property type="match status" value="1"/>
</dbReference>
<proteinExistence type="predicted"/>
<dbReference type="PROSITE" id="PS01081">
    <property type="entry name" value="HTH_TETR_1"/>
    <property type="match status" value="1"/>
</dbReference>
<dbReference type="AlphaFoldDB" id="A0A263D1Z9"/>
<keyword evidence="1" id="KW-0805">Transcription regulation</keyword>
<dbReference type="Gene3D" id="1.10.357.10">
    <property type="entry name" value="Tetracycline Repressor, domain 2"/>
    <property type="match status" value="1"/>
</dbReference>
<dbReference type="GO" id="GO:0000976">
    <property type="term" value="F:transcription cis-regulatory region binding"/>
    <property type="evidence" value="ECO:0007669"/>
    <property type="project" value="TreeGrafter"/>
</dbReference>
<dbReference type="PROSITE" id="PS50977">
    <property type="entry name" value="HTH_TETR_2"/>
    <property type="match status" value="1"/>
</dbReference>
<evidence type="ECO:0000313" key="8">
    <source>
        <dbReference type="Proteomes" id="UP000242444"/>
    </source>
</evidence>
<dbReference type="OrthoDB" id="956698at2"/>
<keyword evidence="3" id="KW-0804">Transcription</keyword>
<dbReference type="RefSeq" id="WP_094864249.1">
    <property type="nucleotide sequence ID" value="NZ_NKYE01000012.1"/>
</dbReference>
<dbReference type="InterPro" id="IPR009057">
    <property type="entry name" value="Homeodomain-like_sf"/>
</dbReference>
<dbReference type="FunCoup" id="A0A263D1Z9">
    <property type="interactions" value="4"/>
</dbReference>
<dbReference type="InterPro" id="IPR001647">
    <property type="entry name" value="HTH_TetR"/>
</dbReference>
<comment type="caution">
    <text evidence="7">The sequence shown here is derived from an EMBL/GenBank/DDBJ whole genome shotgun (WGS) entry which is preliminary data.</text>
</comment>
<sequence length="200" mass="22410">MPRTDNSEPRRAGRRPSTSRGELEHIAFELFDRNGFARTTVDDIALAAGIGRRTFFRYFPSKNDVVWGSFDHQLSIMRTGFRDCPESMPLMEALRTVVVDFNRVPDAEARWHRRRLELILTVPALQAHSTLRYADWRRVVAEFAGTRLAVSSDSLAPQAIAHAALGVAVAAYEQWLADARSDLGELLDAALRELAAGFGR</sequence>
<feature type="region of interest" description="Disordered" evidence="5">
    <location>
        <begin position="1"/>
        <end position="20"/>
    </location>
</feature>
<dbReference type="InterPro" id="IPR041347">
    <property type="entry name" value="MftR_C"/>
</dbReference>
<organism evidence="7 8">
    <name type="scientific">Amycolatopsis antarctica</name>
    <dbReference type="NCBI Taxonomy" id="1854586"/>
    <lineage>
        <taxon>Bacteria</taxon>
        <taxon>Bacillati</taxon>
        <taxon>Actinomycetota</taxon>
        <taxon>Actinomycetes</taxon>
        <taxon>Pseudonocardiales</taxon>
        <taxon>Pseudonocardiaceae</taxon>
        <taxon>Amycolatopsis</taxon>
    </lineage>
</organism>
<dbReference type="NCBIfam" id="TIGR03968">
    <property type="entry name" value="mycofact_TetR"/>
    <property type="match status" value="1"/>
</dbReference>
<dbReference type="Gene3D" id="1.10.10.60">
    <property type="entry name" value="Homeodomain-like"/>
    <property type="match status" value="1"/>
</dbReference>
<keyword evidence="8" id="KW-1185">Reference proteome</keyword>
<evidence type="ECO:0000256" key="1">
    <source>
        <dbReference type="ARBA" id="ARBA00023015"/>
    </source>
</evidence>
<dbReference type="GO" id="GO:0003700">
    <property type="term" value="F:DNA-binding transcription factor activity"/>
    <property type="evidence" value="ECO:0007669"/>
    <property type="project" value="TreeGrafter"/>
</dbReference>
<dbReference type="Proteomes" id="UP000242444">
    <property type="component" value="Unassembled WGS sequence"/>
</dbReference>
<evidence type="ECO:0000256" key="5">
    <source>
        <dbReference type="SAM" id="MobiDB-lite"/>
    </source>
</evidence>
<keyword evidence="2 4" id="KW-0238">DNA-binding</keyword>
<evidence type="ECO:0000256" key="3">
    <source>
        <dbReference type="ARBA" id="ARBA00023163"/>
    </source>
</evidence>
<evidence type="ECO:0000256" key="2">
    <source>
        <dbReference type="ARBA" id="ARBA00023125"/>
    </source>
</evidence>
<evidence type="ECO:0000256" key="4">
    <source>
        <dbReference type="PROSITE-ProRule" id="PRU00335"/>
    </source>
</evidence>
<dbReference type="InterPro" id="IPR023851">
    <property type="entry name" value="Tscrpt_reg_TetR-type"/>
</dbReference>
<dbReference type="SUPFAM" id="SSF46689">
    <property type="entry name" value="Homeodomain-like"/>
    <property type="match status" value="1"/>
</dbReference>
<feature type="compositionally biased region" description="Basic and acidic residues" evidence="5">
    <location>
        <begin position="1"/>
        <end position="11"/>
    </location>
</feature>
<dbReference type="InterPro" id="IPR050109">
    <property type="entry name" value="HTH-type_TetR-like_transc_reg"/>
</dbReference>
<dbReference type="InterPro" id="IPR023772">
    <property type="entry name" value="DNA-bd_HTH_TetR-type_CS"/>
</dbReference>
<reference evidence="7 8" key="1">
    <citation type="submission" date="2017-07" db="EMBL/GenBank/DDBJ databases">
        <title>Amycolatopsis antarcticus sp. nov., isolated from the surface of an Antarcticus brown macroalga.</title>
        <authorList>
            <person name="Wang J."/>
            <person name="Leiva S."/>
            <person name="Huang J."/>
            <person name="Huang Y."/>
        </authorList>
    </citation>
    <scope>NUCLEOTIDE SEQUENCE [LARGE SCALE GENOMIC DNA]</scope>
    <source>
        <strain evidence="7 8">AU-G6</strain>
    </source>
</reference>
<dbReference type="PANTHER" id="PTHR30055:SF238">
    <property type="entry name" value="MYCOFACTOCIN BIOSYNTHESIS TRANSCRIPTIONAL REGULATOR MFTR-RELATED"/>
    <property type="match status" value="1"/>
</dbReference>
<dbReference type="InParanoid" id="A0A263D1Z9"/>
<dbReference type="PRINTS" id="PR00455">
    <property type="entry name" value="HTHTETR"/>
</dbReference>
<dbReference type="Pfam" id="PF00440">
    <property type="entry name" value="TetR_N"/>
    <property type="match status" value="1"/>
</dbReference>
<evidence type="ECO:0000313" key="7">
    <source>
        <dbReference type="EMBL" id="OZM71667.1"/>
    </source>
</evidence>
<feature type="domain" description="HTH tetR-type" evidence="6">
    <location>
        <begin position="17"/>
        <end position="77"/>
    </location>
</feature>
<name>A0A263D1Z9_9PSEU</name>
<dbReference type="Pfam" id="PF17754">
    <property type="entry name" value="TetR_C_14"/>
    <property type="match status" value="1"/>
</dbReference>
<dbReference type="EMBL" id="NKYE01000012">
    <property type="protein sequence ID" value="OZM71667.1"/>
    <property type="molecule type" value="Genomic_DNA"/>
</dbReference>
<feature type="DNA-binding region" description="H-T-H motif" evidence="4">
    <location>
        <begin position="40"/>
        <end position="59"/>
    </location>
</feature>
<protein>
    <submittedName>
        <fullName evidence="7">Mycofactocin system transcriptional regulator</fullName>
    </submittedName>
</protein>
<accession>A0A263D1Z9</accession>